<sequence>MIYWDHNAAAPVRAEVGALLAKAFTGGGFGNASSVHGGGREARGRLDAARAKVARVLGCEPKEICFTASGSEADALALLGAYAARPVKERRRVVGSTVEHPALLGALTQLEREGAQVVRLAPGPDGRVPLESLLEALTPDTALCSLMWANNETGVLQPVAEAARACRQRGILFHTDAVQAAGKVPLTLREVDADLLSLSAHKFGGPQGAGVLVVRKGVDVRALTPGHQEGGRRGGTQNVPYAEALALALELAANDQAAVAERVGALRDGFEQQVLARLSGVTVNGAGAPRVPNTSNLRFDGVEGEALLMALDLEGIHVSSGAACASGTLSPSHVLRAMGLSPAQARGSLRFSLGPTTTDAEVSRVVEALCTHVPRVRALEAPGSSA</sequence>
<reference evidence="11" key="1">
    <citation type="submission" date="2018-09" db="EMBL/GenBank/DDBJ databases">
        <authorList>
            <person name="Livingstone P.G."/>
            <person name="Whitworth D.E."/>
        </authorList>
    </citation>
    <scope>NUCLEOTIDE SEQUENCE [LARGE SCALE GENOMIC DNA]</scope>
    <source>
        <strain evidence="11">CA054A</strain>
    </source>
</reference>
<gene>
    <name evidence="10" type="ORF">D7V88_07290</name>
</gene>
<evidence type="ECO:0000256" key="5">
    <source>
        <dbReference type="ARBA" id="ARBA00022898"/>
    </source>
</evidence>
<dbReference type="InterPro" id="IPR000192">
    <property type="entry name" value="Aminotrans_V_dom"/>
</dbReference>
<evidence type="ECO:0000256" key="6">
    <source>
        <dbReference type="ARBA" id="ARBA00023004"/>
    </source>
</evidence>
<dbReference type="PIRSF" id="PIRSF005572">
    <property type="entry name" value="NifS"/>
    <property type="match status" value="1"/>
</dbReference>
<evidence type="ECO:0000256" key="1">
    <source>
        <dbReference type="ARBA" id="ARBA00001933"/>
    </source>
</evidence>
<dbReference type="InterPro" id="IPR016454">
    <property type="entry name" value="Cysteine_dSase"/>
</dbReference>
<keyword evidence="3" id="KW-0808">Transferase</keyword>
<dbReference type="EMBL" id="RAVZ01000031">
    <property type="protein sequence ID" value="RKG92155.1"/>
    <property type="molecule type" value="Genomic_DNA"/>
</dbReference>
<comment type="catalytic activity">
    <reaction evidence="8">
        <text>(sulfur carrier)-H + L-cysteine = (sulfur carrier)-SH + L-alanine</text>
        <dbReference type="Rhea" id="RHEA:43892"/>
        <dbReference type="Rhea" id="RHEA-COMP:14737"/>
        <dbReference type="Rhea" id="RHEA-COMP:14739"/>
        <dbReference type="ChEBI" id="CHEBI:29917"/>
        <dbReference type="ChEBI" id="CHEBI:35235"/>
        <dbReference type="ChEBI" id="CHEBI:57972"/>
        <dbReference type="ChEBI" id="CHEBI:64428"/>
        <dbReference type="EC" id="2.8.1.7"/>
    </reaction>
</comment>
<evidence type="ECO:0000256" key="3">
    <source>
        <dbReference type="ARBA" id="ARBA00022679"/>
    </source>
</evidence>
<evidence type="ECO:0000256" key="4">
    <source>
        <dbReference type="ARBA" id="ARBA00022723"/>
    </source>
</evidence>
<feature type="domain" description="Aminotransferase class V" evidence="9">
    <location>
        <begin position="2"/>
        <end position="365"/>
    </location>
</feature>
<name>A0A3A8J9K4_9BACT</name>
<comment type="similarity">
    <text evidence="2">Belongs to the class-V pyridoxal-phosphate-dependent aminotransferase family. NifS/IscS subfamily.</text>
</comment>
<dbReference type="InterPro" id="IPR015421">
    <property type="entry name" value="PyrdxlP-dep_Trfase_major"/>
</dbReference>
<comment type="caution">
    <text evidence="10">The sequence shown here is derived from an EMBL/GenBank/DDBJ whole genome shotgun (WGS) entry which is preliminary data.</text>
</comment>
<dbReference type="GO" id="GO:0046872">
    <property type="term" value="F:metal ion binding"/>
    <property type="evidence" value="ECO:0007669"/>
    <property type="project" value="UniProtKB-KW"/>
</dbReference>
<keyword evidence="11" id="KW-1185">Reference proteome</keyword>
<dbReference type="Gene3D" id="3.40.640.10">
    <property type="entry name" value="Type I PLP-dependent aspartate aminotransferase-like (Major domain)"/>
    <property type="match status" value="1"/>
</dbReference>
<dbReference type="Gene3D" id="1.10.260.50">
    <property type="match status" value="1"/>
</dbReference>
<evidence type="ECO:0000313" key="11">
    <source>
        <dbReference type="Proteomes" id="UP000268094"/>
    </source>
</evidence>
<keyword evidence="7" id="KW-0411">Iron-sulfur</keyword>
<dbReference type="Proteomes" id="UP000268094">
    <property type="component" value="Unassembled WGS sequence"/>
</dbReference>
<dbReference type="GO" id="GO:0031071">
    <property type="term" value="F:cysteine desulfurase activity"/>
    <property type="evidence" value="ECO:0007669"/>
    <property type="project" value="UniProtKB-EC"/>
</dbReference>
<proteinExistence type="inferred from homology"/>
<dbReference type="OrthoDB" id="9808002at2"/>
<dbReference type="Pfam" id="PF00266">
    <property type="entry name" value="Aminotran_5"/>
    <property type="match status" value="1"/>
</dbReference>
<dbReference type="RefSeq" id="WP_120539878.1">
    <property type="nucleotide sequence ID" value="NZ_RAVZ01000031.1"/>
</dbReference>
<dbReference type="AlphaFoldDB" id="A0A3A8J9K4"/>
<dbReference type="PANTHER" id="PTHR11601:SF34">
    <property type="entry name" value="CYSTEINE DESULFURASE"/>
    <property type="match status" value="1"/>
</dbReference>
<keyword evidence="4" id="KW-0479">Metal-binding</keyword>
<dbReference type="InterPro" id="IPR015422">
    <property type="entry name" value="PyrdxlP-dep_Trfase_small"/>
</dbReference>
<organism evidence="10 11">
    <name type="scientific">Corallococcus terminator</name>
    <dbReference type="NCBI Taxonomy" id="2316733"/>
    <lineage>
        <taxon>Bacteria</taxon>
        <taxon>Pseudomonadati</taxon>
        <taxon>Myxococcota</taxon>
        <taxon>Myxococcia</taxon>
        <taxon>Myxococcales</taxon>
        <taxon>Cystobacterineae</taxon>
        <taxon>Myxococcaceae</taxon>
        <taxon>Corallococcus</taxon>
    </lineage>
</organism>
<comment type="cofactor">
    <cofactor evidence="1">
        <name>pyridoxal 5'-phosphate</name>
        <dbReference type="ChEBI" id="CHEBI:597326"/>
    </cofactor>
</comment>
<dbReference type="GO" id="GO:0051536">
    <property type="term" value="F:iron-sulfur cluster binding"/>
    <property type="evidence" value="ECO:0007669"/>
    <property type="project" value="UniProtKB-KW"/>
</dbReference>
<evidence type="ECO:0000313" key="10">
    <source>
        <dbReference type="EMBL" id="RKG92155.1"/>
    </source>
</evidence>
<evidence type="ECO:0000259" key="9">
    <source>
        <dbReference type="Pfam" id="PF00266"/>
    </source>
</evidence>
<dbReference type="PANTHER" id="PTHR11601">
    <property type="entry name" value="CYSTEINE DESULFURYLASE FAMILY MEMBER"/>
    <property type="match status" value="1"/>
</dbReference>
<keyword evidence="6" id="KW-0408">Iron</keyword>
<accession>A0A3A8J9K4</accession>
<keyword evidence="5" id="KW-0663">Pyridoxal phosphate</keyword>
<evidence type="ECO:0000256" key="8">
    <source>
        <dbReference type="ARBA" id="ARBA00050776"/>
    </source>
</evidence>
<dbReference type="SUPFAM" id="SSF53383">
    <property type="entry name" value="PLP-dependent transferases"/>
    <property type="match status" value="1"/>
</dbReference>
<evidence type="ECO:0000256" key="2">
    <source>
        <dbReference type="ARBA" id="ARBA00006490"/>
    </source>
</evidence>
<dbReference type="Gene3D" id="3.90.1150.10">
    <property type="entry name" value="Aspartate Aminotransferase, domain 1"/>
    <property type="match status" value="1"/>
</dbReference>
<protein>
    <submittedName>
        <fullName evidence="10">Cysteine desulfurase</fullName>
    </submittedName>
</protein>
<dbReference type="InterPro" id="IPR015424">
    <property type="entry name" value="PyrdxlP-dep_Trfase"/>
</dbReference>
<evidence type="ECO:0000256" key="7">
    <source>
        <dbReference type="ARBA" id="ARBA00023014"/>
    </source>
</evidence>